<feature type="region of interest" description="Disordered" evidence="1">
    <location>
        <begin position="66"/>
        <end position="97"/>
    </location>
</feature>
<keyword evidence="3" id="KW-1185">Reference proteome</keyword>
<evidence type="ECO:0000313" key="3">
    <source>
        <dbReference type="Proteomes" id="UP001215598"/>
    </source>
</evidence>
<proteinExistence type="predicted"/>
<dbReference type="Proteomes" id="UP001215598">
    <property type="component" value="Unassembled WGS sequence"/>
</dbReference>
<name>A0AAD7J1T0_9AGAR</name>
<gene>
    <name evidence="2" type="ORF">B0H16DRAFT_1459825</name>
</gene>
<reference evidence="2" key="1">
    <citation type="submission" date="2023-03" db="EMBL/GenBank/DDBJ databases">
        <title>Massive genome expansion in bonnet fungi (Mycena s.s.) driven by repeated elements and novel gene families across ecological guilds.</title>
        <authorList>
            <consortium name="Lawrence Berkeley National Laboratory"/>
            <person name="Harder C.B."/>
            <person name="Miyauchi S."/>
            <person name="Viragh M."/>
            <person name="Kuo A."/>
            <person name="Thoen E."/>
            <person name="Andreopoulos B."/>
            <person name="Lu D."/>
            <person name="Skrede I."/>
            <person name="Drula E."/>
            <person name="Henrissat B."/>
            <person name="Morin E."/>
            <person name="Kohler A."/>
            <person name="Barry K."/>
            <person name="LaButti K."/>
            <person name="Morin E."/>
            <person name="Salamov A."/>
            <person name="Lipzen A."/>
            <person name="Mereny Z."/>
            <person name="Hegedus B."/>
            <person name="Baldrian P."/>
            <person name="Stursova M."/>
            <person name="Weitz H."/>
            <person name="Taylor A."/>
            <person name="Grigoriev I.V."/>
            <person name="Nagy L.G."/>
            <person name="Martin F."/>
            <person name="Kauserud H."/>
        </authorList>
    </citation>
    <scope>NUCLEOTIDE SEQUENCE</scope>
    <source>
        <strain evidence="2">CBHHK182m</strain>
    </source>
</reference>
<evidence type="ECO:0000313" key="2">
    <source>
        <dbReference type="EMBL" id="KAJ7752652.1"/>
    </source>
</evidence>
<comment type="caution">
    <text evidence="2">The sequence shown here is derived from an EMBL/GenBank/DDBJ whole genome shotgun (WGS) entry which is preliminary data.</text>
</comment>
<sequence length="152" mass="17090">MYFGDLGDVRFMFEVVDTASAKGCEREECQRNLRKWRGGSGTRLPNPQPRIYIYLILVKVVLVKRREKKKEGQKKTSSTPNASGGSRTPRPGSQPTQAHTIDAFQCFMLPGLTITMGSGISGQLPTANCQLPLLFVARYEEKEYIRRYTGGR</sequence>
<feature type="compositionally biased region" description="Polar residues" evidence="1">
    <location>
        <begin position="76"/>
        <end position="97"/>
    </location>
</feature>
<dbReference type="AlphaFoldDB" id="A0AAD7J1T0"/>
<protein>
    <submittedName>
        <fullName evidence="2">Uncharacterized protein</fullName>
    </submittedName>
</protein>
<dbReference type="EMBL" id="JARKIB010000058">
    <property type="protein sequence ID" value="KAJ7752652.1"/>
    <property type="molecule type" value="Genomic_DNA"/>
</dbReference>
<accession>A0AAD7J1T0</accession>
<evidence type="ECO:0000256" key="1">
    <source>
        <dbReference type="SAM" id="MobiDB-lite"/>
    </source>
</evidence>
<organism evidence="2 3">
    <name type="scientific">Mycena metata</name>
    <dbReference type="NCBI Taxonomy" id="1033252"/>
    <lineage>
        <taxon>Eukaryota</taxon>
        <taxon>Fungi</taxon>
        <taxon>Dikarya</taxon>
        <taxon>Basidiomycota</taxon>
        <taxon>Agaricomycotina</taxon>
        <taxon>Agaricomycetes</taxon>
        <taxon>Agaricomycetidae</taxon>
        <taxon>Agaricales</taxon>
        <taxon>Marasmiineae</taxon>
        <taxon>Mycenaceae</taxon>
        <taxon>Mycena</taxon>
    </lineage>
</organism>